<sequence length="82" mass="9637">MKMKNWKAAVSLMWLRWSSTTRRCLFREFCCVLRQAFDLIFSISIDSKKNETERETKSMCGYRGSLFCRSGVVIFQKGEVIP</sequence>
<evidence type="ECO:0000313" key="3">
    <source>
        <dbReference type="Proteomes" id="UP000054721"/>
    </source>
</evidence>
<dbReference type="AlphaFoldDB" id="A0A0V1KXT3"/>
<evidence type="ECO:0000313" key="2">
    <source>
        <dbReference type="EMBL" id="KRZ52112.1"/>
    </source>
</evidence>
<gene>
    <name evidence="2" type="ORF">T02_9492</name>
</gene>
<dbReference type="OrthoDB" id="5935872at2759"/>
<feature type="chain" id="PRO_5006881322" description="Secreted protein" evidence="1">
    <location>
        <begin position="22"/>
        <end position="82"/>
    </location>
</feature>
<keyword evidence="3" id="KW-1185">Reference proteome</keyword>
<organism evidence="2 3">
    <name type="scientific">Trichinella nativa</name>
    <dbReference type="NCBI Taxonomy" id="6335"/>
    <lineage>
        <taxon>Eukaryota</taxon>
        <taxon>Metazoa</taxon>
        <taxon>Ecdysozoa</taxon>
        <taxon>Nematoda</taxon>
        <taxon>Enoplea</taxon>
        <taxon>Dorylaimia</taxon>
        <taxon>Trichinellida</taxon>
        <taxon>Trichinellidae</taxon>
        <taxon>Trichinella</taxon>
    </lineage>
</organism>
<proteinExistence type="predicted"/>
<keyword evidence="1" id="KW-0732">Signal</keyword>
<dbReference type="Proteomes" id="UP000054721">
    <property type="component" value="Unassembled WGS sequence"/>
</dbReference>
<accession>A0A0V1KXT3</accession>
<reference evidence="2 3" key="1">
    <citation type="submission" date="2015-05" db="EMBL/GenBank/DDBJ databases">
        <title>Evolution of Trichinella species and genotypes.</title>
        <authorList>
            <person name="Korhonen P.K."/>
            <person name="Edoardo P."/>
            <person name="Giuseppe L.R."/>
            <person name="Gasser R.B."/>
        </authorList>
    </citation>
    <scope>NUCLEOTIDE SEQUENCE [LARGE SCALE GENOMIC DNA]</scope>
    <source>
        <strain evidence="2">ISS10</strain>
    </source>
</reference>
<evidence type="ECO:0008006" key="4">
    <source>
        <dbReference type="Google" id="ProtNLM"/>
    </source>
</evidence>
<comment type="caution">
    <text evidence="2">The sequence shown here is derived from an EMBL/GenBank/DDBJ whole genome shotgun (WGS) entry which is preliminary data.</text>
</comment>
<dbReference type="EMBL" id="JYDW01000203">
    <property type="protein sequence ID" value="KRZ52112.1"/>
    <property type="molecule type" value="Genomic_DNA"/>
</dbReference>
<feature type="signal peptide" evidence="1">
    <location>
        <begin position="1"/>
        <end position="21"/>
    </location>
</feature>
<name>A0A0V1KXT3_9BILA</name>
<protein>
    <recommendedName>
        <fullName evidence="4">Secreted protein</fullName>
    </recommendedName>
</protein>
<evidence type="ECO:0000256" key="1">
    <source>
        <dbReference type="SAM" id="SignalP"/>
    </source>
</evidence>